<accession>A0AAE0IJ73</accession>
<comment type="caution">
    <text evidence="2">The sequence shown here is derived from an EMBL/GenBank/DDBJ whole genome shotgun (WGS) entry which is preliminary data.</text>
</comment>
<dbReference type="Gene3D" id="2.60.120.260">
    <property type="entry name" value="Galactose-binding domain-like"/>
    <property type="match status" value="1"/>
</dbReference>
<keyword evidence="1" id="KW-0732">Signal</keyword>
<keyword evidence="3" id="KW-1185">Reference proteome</keyword>
<dbReference type="Proteomes" id="UP001283341">
    <property type="component" value="Unassembled WGS sequence"/>
</dbReference>
<evidence type="ECO:0000256" key="1">
    <source>
        <dbReference type="SAM" id="SignalP"/>
    </source>
</evidence>
<feature type="signal peptide" evidence="1">
    <location>
        <begin position="1"/>
        <end position="27"/>
    </location>
</feature>
<reference evidence="2" key="1">
    <citation type="journal article" date="2023" name="Mol. Phylogenet. Evol.">
        <title>Genome-scale phylogeny and comparative genomics of the fungal order Sordariales.</title>
        <authorList>
            <person name="Hensen N."/>
            <person name="Bonometti L."/>
            <person name="Westerberg I."/>
            <person name="Brannstrom I.O."/>
            <person name="Guillou S."/>
            <person name="Cros-Aarteil S."/>
            <person name="Calhoun S."/>
            <person name="Haridas S."/>
            <person name="Kuo A."/>
            <person name="Mondo S."/>
            <person name="Pangilinan J."/>
            <person name="Riley R."/>
            <person name="LaButti K."/>
            <person name="Andreopoulos B."/>
            <person name="Lipzen A."/>
            <person name="Chen C."/>
            <person name="Yan M."/>
            <person name="Daum C."/>
            <person name="Ng V."/>
            <person name="Clum A."/>
            <person name="Steindorff A."/>
            <person name="Ohm R.A."/>
            <person name="Martin F."/>
            <person name="Silar P."/>
            <person name="Natvig D.O."/>
            <person name="Lalanne C."/>
            <person name="Gautier V."/>
            <person name="Ament-Velasquez S.L."/>
            <person name="Kruys A."/>
            <person name="Hutchinson M.I."/>
            <person name="Powell A.J."/>
            <person name="Barry K."/>
            <person name="Miller A.N."/>
            <person name="Grigoriev I.V."/>
            <person name="Debuchy R."/>
            <person name="Gladieux P."/>
            <person name="Hiltunen Thoren M."/>
            <person name="Johannesson H."/>
        </authorList>
    </citation>
    <scope>NUCLEOTIDE SEQUENCE</scope>
    <source>
        <strain evidence="2">CBS 118394</strain>
    </source>
</reference>
<dbReference type="SUPFAM" id="SSF49785">
    <property type="entry name" value="Galactose-binding domain-like"/>
    <property type="match status" value="1"/>
</dbReference>
<evidence type="ECO:0008006" key="4">
    <source>
        <dbReference type="Google" id="ProtNLM"/>
    </source>
</evidence>
<reference evidence="2" key="2">
    <citation type="submission" date="2023-06" db="EMBL/GenBank/DDBJ databases">
        <authorList>
            <consortium name="Lawrence Berkeley National Laboratory"/>
            <person name="Haridas S."/>
            <person name="Hensen N."/>
            <person name="Bonometti L."/>
            <person name="Westerberg I."/>
            <person name="Brannstrom I.O."/>
            <person name="Guillou S."/>
            <person name="Cros-Aarteil S."/>
            <person name="Calhoun S."/>
            <person name="Kuo A."/>
            <person name="Mondo S."/>
            <person name="Pangilinan J."/>
            <person name="Riley R."/>
            <person name="Labutti K."/>
            <person name="Andreopoulos B."/>
            <person name="Lipzen A."/>
            <person name="Chen C."/>
            <person name="Yanf M."/>
            <person name="Daum C."/>
            <person name="Ng V."/>
            <person name="Clum A."/>
            <person name="Steindorff A."/>
            <person name="Ohm R."/>
            <person name="Martin F."/>
            <person name="Silar P."/>
            <person name="Natvig D."/>
            <person name="Lalanne C."/>
            <person name="Gautier V."/>
            <person name="Ament-Velasquez S.L."/>
            <person name="Kruys A."/>
            <person name="Hutchinson M.I."/>
            <person name="Powell A.J."/>
            <person name="Barry K."/>
            <person name="Miller A.N."/>
            <person name="Grigoriev I.V."/>
            <person name="Debuchy R."/>
            <person name="Gladieux P."/>
            <person name="Thoren M.H."/>
            <person name="Johannesson H."/>
        </authorList>
    </citation>
    <scope>NUCLEOTIDE SEQUENCE</scope>
    <source>
        <strain evidence="2">CBS 118394</strain>
    </source>
</reference>
<proteinExistence type="predicted"/>
<protein>
    <recommendedName>
        <fullName evidence="4">CBM-cenC domain-containing protein</fullName>
    </recommendedName>
</protein>
<dbReference type="InterPro" id="IPR008979">
    <property type="entry name" value="Galactose-bd-like_sf"/>
</dbReference>
<evidence type="ECO:0000313" key="3">
    <source>
        <dbReference type="Proteomes" id="UP001283341"/>
    </source>
</evidence>
<feature type="chain" id="PRO_5041993473" description="CBM-cenC domain-containing protein" evidence="1">
    <location>
        <begin position="28"/>
        <end position="252"/>
    </location>
</feature>
<gene>
    <name evidence="2" type="ORF">B0H66DRAFT_550069</name>
</gene>
<dbReference type="EMBL" id="JAUEDM010000002">
    <property type="protein sequence ID" value="KAK3326096.1"/>
    <property type="molecule type" value="Genomic_DNA"/>
</dbReference>
<evidence type="ECO:0000313" key="2">
    <source>
        <dbReference type="EMBL" id="KAK3326096.1"/>
    </source>
</evidence>
<organism evidence="2 3">
    <name type="scientific">Apodospora peruviana</name>
    <dbReference type="NCBI Taxonomy" id="516989"/>
    <lineage>
        <taxon>Eukaryota</taxon>
        <taxon>Fungi</taxon>
        <taxon>Dikarya</taxon>
        <taxon>Ascomycota</taxon>
        <taxon>Pezizomycotina</taxon>
        <taxon>Sordariomycetes</taxon>
        <taxon>Sordariomycetidae</taxon>
        <taxon>Sordariales</taxon>
        <taxon>Lasiosphaeriaceae</taxon>
        <taxon>Apodospora</taxon>
    </lineage>
</organism>
<name>A0AAE0IJ73_9PEZI</name>
<sequence length="252" mass="25590">MFSTLLKQGVLCALGLLAVNANAKCNADNCYRALFPCGSTAALSTATAFCATVTAGGTTATNYPTRATAACGTAPARYISACACGPTCTTTTLPCPTVTPGSLLPNGDFECGLAPWKTEVPDSSASAGVTTPGNTGTHSFEVVLSAPPATPQLGVSARVISATVPVEVGATYTLTFYTNFSDFGNGFIGVMANGSPIYTIDAGDNGAGVGFYSKNTVSYTASTSSVYFTFEFLFGTTSAGIDRIDTISLVKV</sequence>
<dbReference type="AlphaFoldDB" id="A0AAE0IJ73"/>